<feature type="domain" description="HTH luxR-type" evidence="6">
    <location>
        <begin position="154"/>
        <end position="219"/>
    </location>
</feature>
<dbReference type="InterPro" id="IPR058245">
    <property type="entry name" value="NreC/VraR/RcsB-like_REC"/>
</dbReference>
<keyword evidence="4" id="KW-0804">Transcription</keyword>
<dbReference type="InterPro" id="IPR039420">
    <property type="entry name" value="WalR-like"/>
</dbReference>
<evidence type="ECO:0000256" key="1">
    <source>
        <dbReference type="ARBA" id="ARBA00022553"/>
    </source>
</evidence>
<dbReference type="SMART" id="SM00421">
    <property type="entry name" value="HTH_LUXR"/>
    <property type="match status" value="1"/>
</dbReference>
<evidence type="ECO:0000256" key="4">
    <source>
        <dbReference type="ARBA" id="ARBA00023163"/>
    </source>
</evidence>
<dbReference type="InterPro" id="IPR000792">
    <property type="entry name" value="Tscrpt_reg_LuxR_C"/>
</dbReference>
<dbReference type="PROSITE" id="PS50110">
    <property type="entry name" value="RESPONSE_REGULATORY"/>
    <property type="match status" value="1"/>
</dbReference>
<keyword evidence="2" id="KW-0805">Transcription regulation</keyword>
<accession>A0A426V3Y4</accession>
<dbReference type="PANTHER" id="PTHR43214:SF24">
    <property type="entry name" value="TRANSCRIPTIONAL REGULATORY PROTEIN NARL-RELATED"/>
    <property type="match status" value="1"/>
</dbReference>
<dbReference type="SUPFAM" id="SSF52172">
    <property type="entry name" value="CheY-like"/>
    <property type="match status" value="1"/>
</dbReference>
<dbReference type="PROSITE" id="PS50043">
    <property type="entry name" value="HTH_LUXR_2"/>
    <property type="match status" value="1"/>
</dbReference>
<dbReference type="CDD" id="cd06170">
    <property type="entry name" value="LuxR_C_like"/>
    <property type="match status" value="1"/>
</dbReference>
<dbReference type="InterPro" id="IPR011006">
    <property type="entry name" value="CheY-like_superfamily"/>
</dbReference>
<evidence type="ECO:0000313" key="8">
    <source>
        <dbReference type="EMBL" id="RRS01528.1"/>
    </source>
</evidence>
<protein>
    <submittedName>
        <fullName evidence="8">DNA-binding response regulator</fullName>
    </submittedName>
</protein>
<dbReference type="Pfam" id="PF00072">
    <property type="entry name" value="Response_reg"/>
    <property type="match status" value="1"/>
</dbReference>
<feature type="domain" description="Response regulatory" evidence="7">
    <location>
        <begin position="7"/>
        <end position="125"/>
    </location>
</feature>
<dbReference type="Proteomes" id="UP000277256">
    <property type="component" value="Unassembled WGS sequence"/>
</dbReference>
<comment type="caution">
    <text evidence="8">The sequence shown here is derived from an EMBL/GenBank/DDBJ whole genome shotgun (WGS) entry which is preliminary data.</text>
</comment>
<dbReference type="PROSITE" id="PS00622">
    <property type="entry name" value="HTH_LUXR_1"/>
    <property type="match status" value="1"/>
</dbReference>
<dbReference type="SMART" id="SM00448">
    <property type="entry name" value="REC"/>
    <property type="match status" value="1"/>
</dbReference>
<reference evidence="8 9" key="1">
    <citation type="submission" date="2018-12" db="EMBL/GenBank/DDBJ databases">
        <title>Glycomyces sp. YIM 121974 draft genome.</title>
        <authorList>
            <person name="Li Q."/>
        </authorList>
    </citation>
    <scope>NUCLEOTIDE SEQUENCE [LARGE SCALE GENOMIC DNA]</scope>
    <source>
        <strain evidence="8 9">YIM 121974</strain>
    </source>
</reference>
<feature type="modified residue" description="4-aspartylphosphate" evidence="5">
    <location>
        <position position="58"/>
    </location>
</feature>
<dbReference type="SUPFAM" id="SSF46894">
    <property type="entry name" value="C-terminal effector domain of the bipartite response regulators"/>
    <property type="match status" value="1"/>
</dbReference>
<evidence type="ECO:0000256" key="3">
    <source>
        <dbReference type="ARBA" id="ARBA00023125"/>
    </source>
</evidence>
<dbReference type="InterPro" id="IPR016032">
    <property type="entry name" value="Sig_transdc_resp-reg_C-effctor"/>
</dbReference>
<dbReference type="GO" id="GO:0006355">
    <property type="term" value="P:regulation of DNA-templated transcription"/>
    <property type="evidence" value="ECO:0007669"/>
    <property type="project" value="InterPro"/>
</dbReference>
<dbReference type="Gene3D" id="3.40.50.2300">
    <property type="match status" value="1"/>
</dbReference>
<evidence type="ECO:0000313" key="9">
    <source>
        <dbReference type="Proteomes" id="UP000277256"/>
    </source>
</evidence>
<dbReference type="PRINTS" id="PR00038">
    <property type="entry name" value="HTHLUXR"/>
</dbReference>
<keyword evidence="9" id="KW-1185">Reference proteome</keyword>
<proteinExistence type="predicted"/>
<dbReference type="PANTHER" id="PTHR43214">
    <property type="entry name" value="TWO-COMPONENT RESPONSE REGULATOR"/>
    <property type="match status" value="1"/>
</dbReference>
<evidence type="ECO:0000259" key="7">
    <source>
        <dbReference type="PROSITE" id="PS50110"/>
    </source>
</evidence>
<dbReference type="Pfam" id="PF00196">
    <property type="entry name" value="GerE"/>
    <property type="match status" value="1"/>
</dbReference>
<dbReference type="InterPro" id="IPR001789">
    <property type="entry name" value="Sig_transdc_resp-reg_receiver"/>
</dbReference>
<dbReference type="AlphaFoldDB" id="A0A426V3Y4"/>
<evidence type="ECO:0000259" key="6">
    <source>
        <dbReference type="PROSITE" id="PS50043"/>
    </source>
</evidence>
<dbReference type="EMBL" id="RSEB01000001">
    <property type="protein sequence ID" value="RRS01528.1"/>
    <property type="molecule type" value="Genomic_DNA"/>
</dbReference>
<dbReference type="OrthoDB" id="9808843at2"/>
<keyword evidence="3 8" id="KW-0238">DNA-binding</keyword>
<keyword evidence="1 5" id="KW-0597">Phosphoprotein</keyword>
<gene>
    <name evidence="8" type="ORF">EIW28_01805</name>
</gene>
<evidence type="ECO:0000256" key="2">
    <source>
        <dbReference type="ARBA" id="ARBA00023015"/>
    </source>
</evidence>
<organism evidence="8 9">
    <name type="scientific">Glycomyces terrestris</name>
    <dbReference type="NCBI Taxonomy" id="2493553"/>
    <lineage>
        <taxon>Bacteria</taxon>
        <taxon>Bacillati</taxon>
        <taxon>Actinomycetota</taxon>
        <taxon>Actinomycetes</taxon>
        <taxon>Glycomycetales</taxon>
        <taxon>Glycomycetaceae</taxon>
        <taxon>Glycomyces</taxon>
    </lineage>
</organism>
<dbReference type="CDD" id="cd17535">
    <property type="entry name" value="REC_NarL-like"/>
    <property type="match status" value="1"/>
</dbReference>
<evidence type="ECO:0000256" key="5">
    <source>
        <dbReference type="PROSITE-ProRule" id="PRU00169"/>
    </source>
</evidence>
<sequence length="231" mass="24897">MTGPTVSVVLVDDHGLLRESLAAVIDSDPRLRVVGQASDGAEALEVVGATAPDVVLMDVRMPTMDGLEATRRICADPGLERTRVIVLSMFALDEYVHRALRNGASGFLLKDARPADLIDAIKRTHAAESLFAPSILTRLVERYLDAPPGRPDVGRLERHRLTERETEVLALIGKGLSNDEIAAHLHLAVKTVKHHISHLLAKTASRDRAQLVITAYDAGLVRPRPGAGPAA</sequence>
<name>A0A426V3Y4_9ACTN</name>
<dbReference type="GO" id="GO:0000160">
    <property type="term" value="P:phosphorelay signal transduction system"/>
    <property type="evidence" value="ECO:0007669"/>
    <property type="project" value="InterPro"/>
</dbReference>
<dbReference type="GO" id="GO:0003677">
    <property type="term" value="F:DNA binding"/>
    <property type="evidence" value="ECO:0007669"/>
    <property type="project" value="UniProtKB-KW"/>
</dbReference>